<dbReference type="Proteomes" id="UP000288086">
    <property type="component" value="Unassembled WGS sequence"/>
</dbReference>
<keyword evidence="1" id="KW-0472">Membrane</keyword>
<gene>
    <name evidence="2" type="ORF">VT98_12353</name>
</gene>
<sequence>MSMRNIKRISPFAAKYGSDRYARMLFNLYLYARENVIYCIHFFLYIRYRNNFLLQTQKRVLTGGEIYLLMNILFIISGRLSINSLYSHQNALYTKTTEGVGFYE</sequence>
<name>A0A3S4TBM8_9BACT</name>
<feature type="transmembrane region" description="Helical" evidence="1">
    <location>
        <begin position="66"/>
        <end position="86"/>
    </location>
</feature>
<protein>
    <submittedName>
        <fullName evidence="2">Uncharacterized protein</fullName>
    </submittedName>
</protein>
<dbReference type="AlphaFoldDB" id="A0A3S4TBM8"/>
<proteinExistence type="predicted"/>
<keyword evidence="1" id="KW-0812">Transmembrane</keyword>
<keyword evidence="3" id="KW-1185">Reference proteome</keyword>
<evidence type="ECO:0000256" key="1">
    <source>
        <dbReference type="SAM" id="Phobius"/>
    </source>
</evidence>
<keyword evidence="1" id="KW-1133">Transmembrane helix</keyword>
<comment type="caution">
    <text evidence="2">The sequence shown here is derived from an EMBL/GenBank/DDBJ whole genome shotgun (WGS) entry which is preliminary data.</text>
</comment>
<feature type="transmembrane region" description="Helical" evidence="1">
    <location>
        <begin position="21"/>
        <end position="46"/>
    </location>
</feature>
<evidence type="ECO:0000313" key="2">
    <source>
        <dbReference type="EMBL" id="RWX47182.1"/>
    </source>
</evidence>
<evidence type="ECO:0000313" key="3">
    <source>
        <dbReference type="Proteomes" id="UP000288086"/>
    </source>
</evidence>
<organism evidence="2 3">
    <name type="scientific">Candidatus Electrothrix communis</name>
    <dbReference type="NCBI Taxonomy" id="1859133"/>
    <lineage>
        <taxon>Bacteria</taxon>
        <taxon>Pseudomonadati</taxon>
        <taxon>Thermodesulfobacteriota</taxon>
        <taxon>Desulfobulbia</taxon>
        <taxon>Desulfobulbales</taxon>
        <taxon>Desulfobulbaceae</taxon>
        <taxon>Candidatus Electrothrix</taxon>
    </lineage>
</organism>
<dbReference type="EMBL" id="MTKP01000235">
    <property type="protein sequence ID" value="RWX47182.1"/>
    <property type="molecule type" value="Genomic_DNA"/>
</dbReference>
<accession>A0A3S4TBM8</accession>
<reference evidence="2 3" key="1">
    <citation type="submission" date="2017-01" db="EMBL/GenBank/DDBJ databases">
        <title>The cable genome- insights into the physiology and evolution of filamentous bacteria capable of sulfide oxidation via long distance electron transfer.</title>
        <authorList>
            <person name="Schreiber L."/>
            <person name="Bjerg J.T."/>
            <person name="Boggild A."/>
            <person name="Van De Vossenberg J."/>
            <person name="Meysman F."/>
            <person name="Nielsen L.P."/>
            <person name="Schramm A."/>
            <person name="Kjeldsen K.U."/>
        </authorList>
    </citation>
    <scope>NUCLEOTIDE SEQUENCE [LARGE SCALE GENOMIC DNA]</scope>
    <source>
        <strain evidence="2">A1</strain>
    </source>
</reference>